<evidence type="ECO:0000256" key="1">
    <source>
        <dbReference type="ARBA" id="ARBA00022729"/>
    </source>
</evidence>
<evidence type="ECO:0000313" key="5">
    <source>
        <dbReference type="Proteomes" id="UP000198862"/>
    </source>
</evidence>
<gene>
    <name evidence="4" type="ORF">SAMN02745724_01947</name>
</gene>
<protein>
    <submittedName>
        <fullName evidence="4">Osmotically-inducible protein OsmY, contains BON domain</fullName>
    </submittedName>
</protein>
<feature type="domain" description="BON" evidence="3">
    <location>
        <begin position="43"/>
        <end position="112"/>
    </location>
</feature>
<dbReference type="STRING" id="1123010.SAMN02745724_01947"/>
<reference evidence="4 5" key="1">
    <citation type="submission" date="2016-10" db="EMBL/GenBank/DDBJ databases">
        <authorList>
            <person name="de Groot N.N."/>
        </authorList>
    </citation>
    <scope>NUCLEOTIDE SEQUENCE [LARGE SCALE GENOMIC DNA]</scope>
    <source>
        <strain evidence="4 5">DSM 6059</strain>
    </source>
</reference>
<dbReference type="InterPro" id="IPR007055">
    <property type="entry name" value="BON_dom"/>
</dbReference>
<dbReference type="PROSITE" id="PS50914">
    <property type="entry name" value="BON"/>
    <property type="match status" value="2"/>
</dbReference>
<dbReference type="SMART" id="SM00749">
    <property type="entry name" value="BON"/>
    <property type="match status" value="1"/>
</dbReference>
<dbReference type="PANTHER" id="PTHR34606:SF4">
    <property type="entry name" value="OUTER MEMBRANE LIPOPROTEIN DOLP"/>
    <property type="match status" value="1"/>
</dbReference>
<dbReference type="RefSeq" id="WP_091983200.1">
    <property type="nucleotide sequence ID" value="NZ_FOLO01000011.1"/>
</dbReference>
<feature type="signal peptide" evidence="2">
    <location>
        <begin position="1"/>
        <end position="20"/>
    </location>
</feature>
<name>A0A1I1K1N4_9GAMM</name>
<feature type="chain" id="PRO_5011778497" evidence="2">
    <location>
        <begin position="21"/>
        <end position="187"/>
    </location>
</feature>
<keyword evidence="5" id="KW-1185">Reference proteome</keyword>
<dbReference type="PROSITE" id="PS51257">
    <property type="entry name" value="PROKAR_LIPOPROTEIN"/>
    <property type="match status" value="1"/>
</dbReference>
<evidence type="ECO:0000259" key="3">
    <source>
        <dbReference type="PROSITE" id="PS50914"/>
    </source>
</evidence>
<dbReference type="NCBIfam" id="NF008247">
    <property type="entry name" value="PRK11023.1"/>
    <property type="match status" value="1"/>
</dbReference>
<organism evidence="4 5">
    <name type="scientific">Pseudoalteromonas denitrificans DSM 6059</name>
    <dbReference type="NCBI Taxonomy" id="1123010"/>
    <lineage>
        <taxon>Bacteria</taxon>
        <taxon>Pseudomonadati</taxon>
        <taxon>Pseudomonadota</taxon>
        <taxon>Gammaproteobacteria</taxon>
        <taxon>Alteromonadales</taxon>
        <taxon>Pseudoalteromonadaceae</taxon>
        <taxon>Pseudoalteromonas</taxon>
    </lineage>
</organism>
<dbReference type="OrthoDB" id="9783990at2"/>
<dbReference type="EMBL" id="FOLO01000011">
    <property type="protein sequence ID" value="SFC54754.1"/>
    <property type="molecule type" value="Genomic_DNA"/>
</dbReference>
<dbReference type="Pfam" id="PF04972">
    <property type="entry name" value="BON"/>
    <property type="match status" value="2"/>
</dbReference>
<keyword evidence="1 2" id="KW-0732">Signal</keyword>
<dbReference type="PANTHER" id="PTHR34606">
    <property type="entry name" value="BON DOMAIN-CONTAINING PROTEIN"/>
    <property type="match status" value="1"/>
</dbReference>
<feature type="domain" description="BON" evidence="3">
    <location>
        <begin position="121"/>
        <end position="187"/>
    </location>
</feature>
<sequence length="187" mass="20366">MRKIIFIITTLFMLQGCAVAVVAGATGVVSSANDRRTIGSQIDDNSIEIKATLEIQGNKQLEKYSNISVISLNGIVLLLGQSPTEEMKSQAQKLIKNIPAVKKIHNQIRISSNVGITTKTFDTWLTSKVKTMLLTDETVSGNNIKVVTENGEVFLMGLVQQSEGQKAVDIARNISGVAKVIKVFEYL</sequence>
<accession>A0A1I1K1N4</accession>
<dbReference type="Proteomes" id="UP000198862">
    <property type="component" value="Unassembled WGS sequence"/>
</dbReference>
<proteinExistence type="predicted"/>
<evidence type="ECO:0000313" key="4">
    <source>
        <dbReference type="EMBL" id="SFC54754.1"/>
    </source>
</evidence>
<evidence type="ECO:0000256" key="2">
    <source>
        <dbReference type="SAM" id="SignalP"/>
    </source>
</evidence>
<dbReference type="InterPro" id="IPR014004">
    <property type="entry name" value="Transpt-assoc_nodulatn_dom_bac"/>
</dbReference>
<dbReference type="Gene3D" id="3.30.1340.30">
    <property type="match status" value="1"/>
</dbReference>
<dbReference type="InterPro" id="IPR051686">
    <property type="entry name" value="Lipoprotein_DolP"/>
</dbReference>
<dbReference type="AlphaFoldDB" id="A0A1I1K1N4"/>